<dbReference type="InterPro" id="IPR051012">
    <property type="entry name" value="CellSynth/LPSAsmb/PSIAsmb"/>
</dbReference>
<name>A0A451G521_9GAMM</name>
<dbReference type="Pfam" id="PF13431">
    <property type="entry name" value="TPR_17"/>
    <property type="match status" value="1"/>
</dbReference>
<feature type="repeat" description="TPR" evidence="3">
    <location>
        <begin position="429"/>
        <end position="462"/>
    </location>
</feature>
<organism evidence="5 6">
    <name type="scientific">Hydrogenovibrio thermophilus</name>
    <dbReference type="NCBI Taxonomy" id="265883"/>
    <lineage>
        <taxon>Bacteria</taxon>
        <taxon>Pseudomonadati</taxon>
        <taxon>Pseudomonadota</taxon>
        <taxon>Gammaproteobacteria</taxon>
        <taxon>Thiotrichales</taxon>
        <taxon>Piscirickettsiaceae</taxon>
        <taxon>Hydrogenovibrio</taxon>
    </lineage>
</organism>
<dbReference type="Pfam" id="PF13174">
    <property type="entry name" value="TPR_6"/>
    <property type="match status" value="1"/>
</dbReference>
<dbReference type="SMART" id="SM00028">
    <property type="entry name" value="TPR"/>
    <property type="match status" value="5"/>
</dbReference>
<keyword evidence="1" id="KW-0677">Repeat</keyword>
<dbReference type="Gene3D" id="1.25.40.10">
    <property type="entry name" value="Tetratricopeptide repeat domain"/>
    <property type="match status" value="2"/>
</dbReference>
<gene>
    <name evidence="5" type="ORF">EPV75_02370</name>
</gene>
<accession>A0A451G521</accession>
<dbReference type="SUPFAM" id="SSF48452">
    <property type="entry name" value="TPR-like"/>
    <property type="match status" value="3"/>
</dbReference>
<feature type="compositionally biased region" description="Low complexity" evidence="4">
    <location>
        <begin position="42"/>
        <end position="63"/>
    </location>
</feature>
<keyword evidence="2 3" id="KW-0802">TPR repeat</keyword>
<feature type="region of interest" description="Disordered" evidence="4">
    <location>
        <begin position="34"/>
        <end position="63"/>
    </location>
</feature>
<protein>
    <submittedName>
        <fullName evidence="5">Tetratricopeptide repeat protein</fullName>
    </submittedName>
</protein>
<dbReference type="PANTHER" id="PTHR45586">
    <property type="entry name" value="TPR REPEAT-CONTAINING PROTEIN PA4667"/>
    <property type="match status" value="1"/>
</dbReference>
<dbReference type="Pfam" id="PF13432">
    <property type="entry name" value="TPR_16"/>
    <property type="match status" value="2"/>
</dbReference>
<evidence type="ECO:0000256" key="1">
    <source>
        <dbReference type="ARBA" id="ARBA00022737"/>
    </source>
</evidence>
<dbReference type="PANTHER" id="PTHR45586:SF1">
    <property type="entry name" value="LIPOPOLYSACCHARIDE ASSEMBLY PROTEIN B"/>
    <property type="match status" value="1"/>
</dbReference>
<dbReference type="InterPro" id="IPR011990">
    <property type="entry name" value="TPR-like_helical_dom_sf"/>
</dbReference>
<dbReference type="AlphaFoldDB" id="A0A451G521"/>
<dbReference type="PROSITE" id="PS50005">
    <property type="entry name" value="TPR"/>
    <property type="match status" value="2"/>
</dbReference>
<evidence type="ECO:0000256" key="3">
    <source>
        <dbReference type="PROSITE-ProRule" id="PRU00339"/>
    </source>
</evidence>
<evidence type="ECO:0000256" key="4">
    <source>
        <dbReference type="SAM" id="MobiDB-lite"/>
    </source>
</evidence>
<sequence length="611" mass="69671">MPSLIHKTIRKSWVWGVCLAGVFQLTACSQFPKEEATTPESTPVEQPTEETAQTPEAETEVPPVKVPSAEMEPETMYKIMVGEMLVQKGQRASAFGVLYPVAKKTRDPGLAERVFQLSMATYDLNAIQEAAKLWRDVSPDKVMAWKASYLISVREGKVGEALEFWQRYRTLSDVSLEQDLIATAIRVTQAAQPTYGLEFLSGLKDLYPDEPAAVFGLGSAAEGYRVYDVAISNLEDASERYKKRWKQNEDDFTAEKLYRESNHLLANAYLKSNQALLGLKRLSPYINENTDDWLMQERFARLEVKAGYFDEAEKRYLRIVENEPKAYTSKLSVALLRLERDDYAGADTLLKDLQGIPQYRSTANYYLGLSAQEQGQLEDAISYYKRINTSDYLVDAKLHIAEIEFSKIGLERTIENLEAIQSDQPEDQVKILRGKAIFYNIAGEKQKAIDEYQQAIDIDDQRADLYLMQSMLYYDLKQFDAYEENLEKALAINPNDVDALNALGYFFVEQGRDLDRAQQLLDKALALAPNRFYVLDSRGWLAYQQGDYETAEAYLKQALSIQMDGEVLLHLIQTEWKLGKKDVAAELWNAHHEKFPENEALQQILQKLSSE</sequence>
<reference evidence="5 6" key="1">
    <citation type="journal article" date="2018" name="Environ. Microbiol.">
        <title>Genomes of ubiquitous marine and hypersaline Hydrogenovibrio, Thiomicrorhabdus and Thiomicrospira spp. encode a diversity of mechanisms to sustain chemolithoautotrophy in heterogeneous environments.</title>
        <authorList>
            <person name="Scott K.M."/>
            <person name="Williams J."/>
            <person name="Porter C.M.B."/>
            <person name="Russel S."/>
            <person name="Harmer T.L."/>
            <person name="Paul J.H."/>
            <person name="Antonen K.M."/>
            <person name="Bridges M.K."/>
            <person name="Camper G.J."/>
            <person name="Campla C.K."/>
            <person name="Casella L.G."/>
            <person name="Chase E."/>
            <person name="Conrad J.W."/>
            <person name="Cruz M.C."/>
            <person name="Dunlap D.S."/>
            <person name="Duran L."/>
            <person name="Fahsbender E.M."/>
            <person name="Goldsmith D.B."/>
            <person name="Keeley R.F."/>
            <person name="Kondoff M.R."/>
            <person name="Kussy B.I."/>
            <person name="Lane M.K."/>
            <person name="Lawler S."/>
            <person name="Leigh B.A."/>
            <person name="Lewis C."/>
            <person name="Lostal L.M."/>
            <person name="Marking D."/>
            <person name="Mancera P.A."/>
            <person name="McClenthan E.C."/>
            <person name="McIntyre E.A."/>
            <person name="Mine J.A."/>
            <person name="Modi S."/>
            <person name="Moore B.D."/>
            <person name="Morgan W.A."/>
            <person name="Nelson K.M."/>
            <person name="Nguyen K.N."/>
            <person name="Ogburn N."/>
            <person name="Parrino D.G."/>
            <person name="Pedapudi A.D."/>
            <person name="Pelham R.P."/>
            <person name="Preece A.M."/>
            <person name="Rampersad E.A."/>
            <person name="Richardson J.C."/>
            <person name="Rodgers C.M."/>
            <person name="Schaffer B.L."/>
            <person name="Sheridan N.E."/>
            <person name="Solone M.R."/>
            <person name="Staley Z.R."/>
            <person name="Tabuchi M."/>
            <person name="Waide R.J."/>
            <person name="Wanjugi P.W."/>
            <person name="Young S."/>
            <person name="Clum A."/>
            <person name="Daum C."/>
            <person name="Huntemann M."/>
            <person name="Ivanova N."/>
            <person name="Kyrpides N."/>
            <person name="Mikhailova N."/>
            <person name="Palaniappan K."/>
            <person name="Pillay M."/>
            <person name="Reddy T.B.K."/>
            <person name="Shapiro N."/>
            <person name="Stamatis D."/>
            <person name="Varghese N."/>
            <person name="Woyke T."/>
            <person name="Boden R."/>
            <person name="Freyermuth S.K."/>
            <person name="Kerfeld C.A."/>
        </authorList>
    </citation>
    <scope>NUCLEOTIDE SEQUENCE [LARGE SCALE GENOMIC DNA]</scope>
    <source>
        <strain evidence="5 6">JR-2</strain>
    </source>
</reference>
<dbReference type="Proteomes" id="UP000285478">
    <property type="component" value="Chromosome"/>
</dbReference>
<dbReference type="InterPro" id="IPR019734">
    <property type="entry name" value="TPR_rpt"/>
</dbReference>
<proteinExistence type="predicted"/>
<keyword evidence="6" id="KW-1185">Reference proteome</keyword>
<dbReference type="RefSeq" id="WP_128384322.1">
    <property type="nucleotide sequence ID" value="NZ_CP035033.1"/>
</dbReference>
<evidence type="ECO:0000256" key="2">
    <source>
        <dbReference type="ARBA" id="ARBA00022803"/>
    </source>
</evidence>
<dbReference type="KEGG" id="htr:EPV75_02370"/>
<dbReference type="EMBL" id="CP035033">
    <property type="protein sequence ID" value="QAB14592.1"/>
    <property type="molecule type" value="Genomic_DNA"/>
</dbReference>
<evidence type="ECO:0000313" key="5">
    <source>
        <dbReference type="EMBL" id="QAB14592.1"/>
    </source>
</evidence>
<feature type="repeat" description="TPR" evidence="3">
    <location>
        <begin position="463"/>
        <end position="496"/>
    </location>
</feature>
<evidence type="ECO:0000313" key="6">
    <source>
        <dbReference type="Proteomes" id="UP000285478"/>
    </source>
</evidence>